<evidence type="ECO:0000256" key="3">
    <source>
        <dbReference type="RuleBase" id="RU003719"/>
    </source>
</evidence>
<dbReference type="InterPro" id="IPR050223">
    <property type="entry name" value="D-isomer_2-hydroxyacid_DH"/>
</dbReference>
<dbReference type="SUPFAM" id="SSF51735">
    <property type="entry name" value="NAD(P)-binding Rossmann-fold domains"/>
    <property type="match status" value="1"/>
</dbReference>
<evidence type="ECO:0000313" key="6">
    <source>
        <dbReference type="EMBL" id="MFC0394670.1"/>
    </source>
</evidence>
<feature type="domain" description="D-isomer specific 2-hydroxyacid dehydrogenase NAD-binding" evidence="5">
    <location>
        <begin position="108"/>
        <end position="287"/>
    </location>
</feature>
<evidence type="ECO:0000313" key="7">
    <source>
        <dbReference type="Proteomes" id="UP001589818"/>
    </source>
</evidence>
<name>A0ABV6JFH3_9BACL</name>
<protein>
    <submittedName>
        <fullName evidence="6">2-hydroxyacid dehydrogenase</fullName>
        <ecNumber evidence="6">1.1.1.-</ecNumber>
    </submittedName>
</protein>
<dbReference type="GO" id="GO:0016491">
    <property type="term" value="F:oxidoreductase activity"/>
    <property type="evidence" value="ECO:0007669"/>
    <property type="project" value="UniProtKB-KW"/>
</dbReference>
<dbReference type="InterPro" id="IPR006139">
    <property type="entry name" value="D-isomer_2_OHA_DH_cat_dom"/>
</dbReference>
<keyword evidence="7" id="KW-1185">Reference proteome</keyword>
<organism evidence="6 7">
    <name type="scientific">Paenibacillus mendelii</name>
    <dbReference type="NCBI Taxonomy" id="206163"/>
    <lineage>
        <taxon>Bacteria</taxon>
        <taxon>Bacillati</taxon>
        <taxon>Bacillota</taxon>
        <taxon>Bacilli</taxon>
        <taxon>Bacillales</taxon>
        <taxon>Paenibacillaceae</taxon>
        <taxon>Paenibacillus</taxon>
    </lineage>
</organism>
<feature type="domain" description="D-isomer specific 2-hydroxyacid dehydrogenase catalytic" evidence="4">
    <location>
        <begin position="6"/>
        <end position="317"/>
    </location>
</feature>
<dbReference type="SUPFAM" id="SSF52283">
    <property type="entry name" value="Formate/glycerate dehydrogenase catalytic domain-like"/>
    <property type="match status" value="1"/>
</dbReference>
<dbReference type="Pfam" id="PF00389">
    <property type="entry name" value="2-Hacid_dh"/>
    <property type="match status" value="1"/>
</dbReference>
<evidence type="ECO:0000256" key="1">
    <source>
        <dbReference type="ARBA" id="ARBA00005854"/>
    </source>
</evidence>
<dbReference type="InterPro" id="IPR036291">
    <property type="entry name" value="NAD(P)-bd_dom_sf"/>
</dbReference>
<evidence type="ECO:0000259" key="4">
    <source>
        <dbReference type="Pfam" id="PF00389"/>
    </source>
</evidence>
<keyword evidence="2 3" id="KW-0560">Oxidoreductase</keyword>
<reference evidence="6 7" key="1">
    <citation type="submission" date="2024-09" db="EMBL/GenBank/DDBJ databases">
        <authorList>
            <person name="Sun Q."/>
            <person name="Mori K."/>
        </authorList>
    </citation>
    <scope>NUCLEOTIDE SEQUENCE [LARGE SCALE GENOMIC DNA]</scope>
    <source>
        <strain evidence="6 7">CCM 4839</strain>
    </source>
</reference>
<sequence>MKPTVFIDKRIPSEVEAYIAEYCEVDKWTSESPIPRETLLEKLKNVNGLLTSNSKINAELLEQAPHLKVVSSISVGYNHFDVAAMKQRGVVGTNTPHVLNDTVADLVLALMLGTARRVAELDRYVKDGQWKPGDGANWFGTDVHHASLGIIGMGRIGECIAKRARFGFDMDVSYYNRSRKPSAEEQLGVRYSPMTELLSESDFIVLMAPLGEGTRRMIGRNEFKLMKPSAIFINASRGQTVDEEALIEALQEGTISGAGLDVYENEPIDPAHPFLQMPNVLTLPHIGSATAKTRFDMGMLAAQNLVAALSGLTPPNLLEEFQ</sequence>
<comment type="similarity">
    <text evidence="1 3">Belongs to the D-isomer specific 2-hydroxyacid dehydrogenase family.</text>
</comment>
<gene>
    <name evidence="6" type="ORF">ACFFJ8_25330</name>
</gene>
<dbReference type="PANTHER" id="PTHR10996:SF283">
    <property type="entry name" value="GLYOXYLATE_HYDROXYPYRUVATE REDUCTASE B"/>
    <property type="match status" value="1"/>
</dbReference>
<evidence type="ECO:0000256" key="2">
    <source>
        <dbReference type="ARBA" id="ARBA00023002"/>
    </source>
</evidence>
<dbReference type="PANTHER" id="PTHR10996">
    <property type="entry name" value="2-HYDROXYACID DEHYDROGENASE-RELATED"/>
    <property type="match status" value="1"/>
</dbReference>
<dbReference type="InterPro" id="IPR029752">
    <property type="entry name" value="D-isomer_DH_CS1"/>
</dbReference>
<proteinExistence type="inferred from homology"/>
<dbReference type="CDD" id="cd05301">
    <property type="entry name" value="GDH"/>
    <property type="match status" value="1"/>
</dbReference>
<dbReference type="EC" id="1.1.1.-" evidence="6"/>
<dbReference type="RefSeq" id="WP_204815847.1">
    <property type="nucleotide sequence ID" value="NZ_JANHOF010000001.1"/>
</dbReference>
<dbReference type="Proteomes" id="UP001589818">
    <property type="component" value="Unassembled WGS sequence"/>
</dbReference>
<dbReference type="Gene3D" id="3.40.50.720">
    <property type="entry name" value="NAD(P)-binding Rossmann-like Domain"/>
    <property type="match status" value="2"/>
</dbReference>
<dbReference type="PROSITE" id="PS00065">
    <property type="entry name" value="D_2_HYDROXYACID_DH_1"/>
    <property type="match status" value="1"/>
</dbReference>
<evidence type="ECO:0000259" key="5">
    <source>
        <dbReference type="Pfam" id="PF02826"/>
    </source>
</evidence>
<dbReference type="InterPro" id="IPR006140">
    <property type="entry name" value="D-isomer_DH_NAD-bd"/>
</dbReference>
<comment type="caution">
    <text evidence="6">The sequence shown here is derived from an EMBL/GenBank/DDBJ whole genome shotgun (WGS) entry which is preliminary data.</text>
</comment>
<dbReference type="EMBL" id="JBHLVF010000041">
    <property type="protein sequence ID" value="MFC0394670.1"/>
    <property type="molecule type" value="Genomic_DNA"/>
</dbReference>
<dbReference type="Pfam" id="PF02826">
    <property type="entry name" value="2-Hacid_dh_C"/>
    <property type="match status" value="1"/>
</dbReference>
<accession>A0ABV6JFH3</accession>